<keyword evidence="5" id="KW-1185">Reference proteome</keyword>
<sequence length="332" mass="34205">MPFLGVVAGVALIASACGSSSSDAGGASSDSLTIGYSTPVESQPSQQDLIAGLETGAKSLGWKTDVIDANLSPDAQVSNVQTMLQKKVDAVSIWTLDAGAMQGTFAQAAAAKIPLIGVNSTGDQIGTTVWWQLNLCKAEDAPFKVAAQQFAKWRPGGKIIVMGGPPVPSIQGNVKCFTEAAKAAGLTVLSETDNVKDSSSSASALTSDLLSKYDDVDAFWAYNDASALGISAAITQAGKKISDGTSDGVIVTGANGDTDAIEAVRQGRLTGTWDPQPNATGLAVIKALQDAKAGKAEKELVVESVFWSAENIDTYKKPGSRGHTLDTIPLVK</sequence>
<dbReference type="GO" id="GO:0030246">
    <property type="term" value="F:carbohydrate binding"/>
    <property type="evidence" value="ECO:0007669"/>
    <property type="project" value="UniProtKB-ARBA"/>
</dbReference>
<evidence type="ECO:0000313" key="5">
    <source>
        <dbReference type="Proteomes" id="UP000244384"/>
    </source>
</evidence>
<dbReference type="PANTHER" id="PTHR46847:SF1">
    <property type="entry name" value="D-ALLOSE-BINDING PERIPLASMIC PROTEIN-RELATED"/>
    <property type="match status" value="1"/>
</dbReference>
<evidence type="ECO:0000313" key="4">
    <source>
        <dbReference type="EMBL" id="AWB93712.1"/>
    </source>
</evidence>
<evidence type="ECO:0000256" key="3">
    <source>
        <dbReference type="ARBA" id="ARBA00022729"/>
    </source>
</evidence>
<organism evidence="4 5">
    <name type="scientific">Aeromicrobium chenweiae</name>
    <dbReference type="NCBI Taxonomy" id="2079793"/>
    <lineage>
        <taxon>Bacteria</taxon>
        <taxon>Bacillati</taxon>
        <taxon>Actinomycetota</taxon>
        <taxon>Actinomycetes</taxon>
        <taxon>Propionibacteriales</taxon>
        <taxon>Nocardioidaceae</taxon>
        <taxon>Aeromicrobium</taxon>
    </lineage>
</organism>
<accession>A0A2S0WQX4</accession>
<evidence type="ECO:0000256" key="1">
    <source>
        <dbReference type="ARBA" id="ARBA00004196"/>
    </source>
</evidence>
<dbReference type="EMBL" id="CP026952">
    <property type="protein sequence ID" value="AWB93712.1"/>
    <property type="molecule type" value="Genomic_DNA"/>
</dbReference>
<dbReference type="Pfam" id="PF13407">
    <property type="entry name" value="Peripla_BP_4"/>
    <property type="match status" value="1"/>
</dbReference>
<evidence type="ECO:0000256" key="2">
    <source>
        <dbReference type="ARBA" id="ARBA00007639"/>
    </source>
</evidence>
<dbReference type="Gene3D" id="3.40.50.2300">
    <property type="match status" value="2"/>
</dbReference>
<comment type="similarity">
    <text evidence="2">Belongs to the bacterial solute-binding protein 2 family.</text>
</comment>
<proteinExistence type="inferred from homology"/>
<dbReference type="InterPro" id="IPR028082">
    <property type="entry name" value="Peripla_BP_I"/>
</dbReference>
<dbReference type="PANTHER" id="PTHR46847">
    <property type="entry name" value="D-ALLOSE-BINDING PERIPLASMIC PROTEIN-RELATED"/>
    <property type="match status" value="1"/>
</dbReference>
<name>A0A2S0WQX4_9ACTN</name>
<comment type="subcellular location">
    <subcellularLocation>
        <location evidence="1">Cell envelope</location>
    </subcellularLocation>
</comment>
<dbReference type="InterPro" id="IPR025997">
    <property type="entry name" value="SBP_2_dom"/>
</dbReference>
<gene>
    <name evidence="4" type="ORF">C3E78_16660</name>
</gene>
<accession>A0A5F2EM05</accession>
<dbReference type="GO" id="GO:0030313">
    <property type="term" value="C:cell envelope"/>
    <property type="evidence" value="ECO:0007669"/>
    <property type="project" value="UniProtKB-SubCell"/>
</dbReference>
<dbReference type="AlphaFoldDB" id="A0A2S0WQX4"/>
<dbReference type="Proteomes" id="UP000244384">
    <property type="component" value="Chromosome"/>
</dbReference>
<dbReference type="SUPFAM" id="SSF53822">
    <property type="entry name" value="Periplasmic binding protein-like I"/>
    <property type="match status" value="1"/>
</dbReference>
<dbReference type="CDD" id="cd01536">
    <property type="entry name" value="PBP1_ABC_sugar_binding-like"/>
    <property type="match status" value="1"/>
</dbReference>
<dbReference type="KEGG" id="aez:C3E78_16660"/>
<reference evidence="5" key="1">
    <citation type="submission" date="2018-01" db="EMBL/GenBank/DDBJ databases">
        <authorList>
            <person name="Li J."/>
        </authorList>
    </citation>
    <scope>NUCLEOTIDE SEQUENCE [LARGE SCALE GENOMIC DNA]</scope>
    <source>
        <strain evidence="5">592</strain>
    </source>
</reference>
<keyword evidence="3" id="KW-0732">Signal</keyword>
<protein>
    <submittedName>
        <fullName evidence="4">Sugar ABC transporter substrate-binding protein</fullName>
    </submittedName>
</protein>
<dbReference type="OrthoDB" id="9813037at2"/>